<proteinExistence type="predicted"/>
<dbReference type="SUPFAM" id="SSF50129">
    <property type="entry name" value="GroES-like"/>
    <property type="match status" value="1"/>
</dbReference>
<sequence length="367" mass="40227">MTQPPYTLSLDLEDFRQHKVGNAMRETEPLNEGEVLFRVDKLALTANSISYGFAGKSGLIRYLDIFPADEGYANLPCWGYADVVSSKHPSLSVGDRVYGFLPIASHVVMKPGKVSPGGFTDMRTCRSVVPPFYNEYAMTASEPGYAPEFEEAIMLFRPLFGTSFLMQSYSEDHAFHGAKRIIVTSASAKTAMGFGYLMGKNYAGTIETIGLTSLKNRSFVESLNCYSQVLTYDEIDTILPGEQTIIFDVAGNQEVVEKLHRRFGESISYSGSVGKTHWDAGAFGAVTNLPGAKPQFWSAPDQIAVLRERIGSGEMMRQMSSAMADFLQAAQGWIQISESRGPNEIADKIVAMLDGSVNAQDGIILRP</sequence>
<protein>
    <submittedName>
        <fullName evidence="1">DUF2855 family protein</fullName>
    </submittedName>
</protein>
<gene>
    <name evidence="1" type="ORF">E0F26_10140</name>
</gene>
<dbReference type="InterPro" id="IPR021276">
    <property type="entry name" value="DUF2855"/>
</dbReference>
<accession>A0ABY6Q7T4</accession>
<keyword evidence="2" id="KW-1185">Reference proteome</keyword>
<organism evidence="1 2">
    <name type="scientific">Candidatus Paraluminiphilus aquimaris</name>
    <dbReference type="NCBI Taxonomy" id="2518994"/>
    <lineage>
        <taxon>Bacteria</taxon>
        <taxon>Pseudomonadati</taxon>
        <taxon>Pseudomonadota</taxon>
        <taxon>Gammaproteobacteria</taxon>
        <taxon>Cellvibrionales</taxon>
        <taxon>Halieaceae</taxon>
        <taxon>Candidatus Paraluminiphilus</taxon>
    </lineage>
</organism>
<dbReference type="Pfam" id="PF11017">
    <property type="entry name" value="DUF2855"/>
    <property type="match status" value="1"/>
</dbReference>
<dbReference type="Proteomes" id="UP001317963">
    <property type="component" value="Chromosome"/>
</dbReference>
<dbReference type="RefSeq" id="WP_279241545.1">
    <property type="nucleotide sequence ID" value="NZ_CP036501.1"/>
</dbReference>
<dbReference type="EMBL" id="CP036501">
    <property type="protein sequence ID" value="UZP75075.1"/>
    <property type="molecule type" value="Genomic_DNA"/>
</dbReference>
<dbReference type="Gene3D" id="3.90.180.10">
    <property type="entry name" value="Medium-chain alcohol dehydrogenases, catalytic domain"/>
    <property type="match status" value="1"/>
</dbReference>
<name>A0ABY6Q7T4_9GAMM</name>
<dbReference type="InterPro" id="IPR011032">
    <property type="entry name" value="GroES-like_sf"/>
</dbReference>
<evidence type="ECO:0000313" key="1">
    <source>
        <dbReference type="EMBL" id="UZP75075.1"/>
    </source>
</evidence>
<evidence type="ECO:0000313" key="2">
    <source>
        <dbReference type="Proteomes" id="UP001317963"/>
    </source>
</evidence>
<reference evidence="1 2" key="1">
    <citation type="submission" date="2019-02" db="EMBL/GenBank/DDBJ databases">
        <title>Halieaceae_genomes.</title>
        <authorList>
            <person name="Li S.-H."/>
        </authorList>
    </citation>
    <scope>NUCLEOTIDE SEQUENCE [LARGE SCALE GENOMIC DNA]</scope>
    <source>
        <strain evidence="1 2">JH123</strain>
    </source>
</reference>